<evidence type="ECO:0000256" key="3">
    <source>
        <dbReference type="ARBA" id="ARBA00022490"/>
    </source>
</evidence>
<dbReference type="GO" id="GO:0043130">
    <property type="term" value="F:ubiquitin binding"/>
    <property type="evidence" value="ECO:0007669"/>
    <property type="project" value="InterPro"/>
</dbReference>
<dbReference type="GO" id="GO:0045087">
    <property type="term" value="P:innate immune response"/>
    <property type="evidence" value="ECO:0007669"/>
    <property type="project" value="UniProtKB-KW"/>
</dbReference>
<keyword evidence="3" id="KW-0963">Cytoplasm</keyword>
<dbReference type="InterPro" id="IPR000008">
    <property type="entry name" value="C2_dom"/>
</dbReference>
<keyword evidence="6" id="KW-0391">Immunity</keyword>
<dbReference type="Proteomes" id="UP000264820">
    <property type="component" value="Unplaced"/>
</dbReference>
<reference evidence="11" key="1">
    <citation type="submission" date="2025-08" db="UniProtKB">
        <authorList>
            <consortium name="Ensembl"/>
        </authorList>
    </citation>
    <scope>IDENTIFICATION</scope>
</reference>
<dbReference type="SMART" id="SM00239">
    <property type="entry name" value="C2"/>
    <property type="match status" value="1"/>
</dbReference>
<evidence type="ECO:0000256" key="4">
    <source>
        <dbReference type="ARBA" id="ARBA00022588"/>
    </source>
</evidence>
<evidence type="ECO:0000256" key="8">
    <source>
        <dbReference type="ARBA" id="ARBA00023198"/>
    </source>
</evidence>
<proteinExistence type="inferred from homology"/>
<dbReference type="InterPro" id="IPR003892">
    <property type="entry name" value="CUE"/>
</dbReference>
<evidence type="ECO:0000256" key="2">
    <source>
        <dbReference type="ARBA" id="ARBA00009278"/>
    </source>
</evidence>
<dbReference type="InterPro" id="IPR009060">
    <property type="entry name" value="UBA-like_sf"/>
</dbReference>
<evidence type="ECO:0000256" key="7">
    <source>
        <dbReference type="ARBA" id="ARBA00023006"/>
    </source>
</evidence>
<keyword evidence="4" id="KW-0399">Innate immunity</keyword>
<feature type="domain" description="C2" evidence="9">
    <location>
        <begin position="38"/>
        <end position="161"/>
    </location>
</feature>
<dbReference type="SUPFAM" id="SSF46934">
    <property type="entry name" value="UBA-like"/>
    <property type="match status" value="1"/>
</dbReference>
<reference evidence="11" key="2">
    <citation type="submission" date="2025-09" db="UniProtKB">
        <authorList>
            <consortium name="Ensembl"/>
        </authorList>
    </citation>
    <scope>IDENTIFICATION</scope>
</reference>
<dbReference type="GO" id="GO:0006914">
    <property type="term" value="P:autophagy"/>
    <property type="evidence" value="ECO:0007669"/>
    <property type="project" value="UniProtKB-KW"/>
</dbReference>
<dbReference type="FunFam" id="1.10.8.10:FF:000036">
    <property type="entry name" value="Toll-interacting protein-like Protein"/>
    <property type="match status" value="1"/>
</dbReference>
<dbReference type="GO" id="GO:0030178">
    <property type="term" value="P:negative regulation of Wnt signaling pathway"/>
    <property type="evidence" value="ECO:0007669"/>
    <property type="project" value="Ensembl"/>
</dbReference>
<comment type="subcellular location">
    <subcellularLocation>
        <location evidence="1">Cytoplasm</location>
    </subcellularLocation>
</comment>
<keyword evidence="7" id="KW-0072">Autophagy</keyword>
<dbReference type="Pfam" id="PF00168">
    <property type="entry name" value="C2"/>
    <property type="match status" value="1"/>
</dbReference>
<dbReference type="PROSITE" id="PS50004">
    <property type="entry name" value="C2"/>
    <property type="match status" value="1"/>
</dbReference>
<dbReference type="AlphaFoldDB" id="A0A3Q2YSL7"/>
<dbReference type="SMART" id="SM00546">
    <property type="entry name" value="CUE"/>
    <property type="match status" value="1"/>
</dbReference>
<keyword evidence="5" id="KW-0677">Repeat</keyword>
<organism evidence="11 12">
    <name type="scientific">Hippocampus comes</name>
    <name type="common">Tiger tail seahorse</name>
    <dbReference type="NCBI Taxonomy" id="109280"/>
    <lineage>
        <taxon>Eukaryota</taxon>
        <taxon>Metazoa</taxon>
        <taxon>Chordata</taxon>
        <taxon>Craniata</taxon>
        <taxon>Vertebrata</taxon>
        <taxon>Euteleostomi</taxon>
        <taxon>Actinopterygii</taxon>
        <taxon>Neopterygii</taxon>
        <taxon>Teleostei</taxon>
        <taxon>Neoteleostei</taxon>
        <taxon>Acanthomorphata</taxon>
        <taxon>Syngnathiaria</taxon>
        <taxon>Syngnathiformes</taxon>
        <taxon>Syngnathoidei</taxon>
        <taxon>Syngnathidae</taxon>
        <taxon>Hippocampus</taxon>
    </lineage>
</organism>
<dbReference type="GeneTree" id="ENSGT00390000013104"/>
<dbReference type="PANTHER" id="PTHR16461:SF5">
    <property type="entry name" value="TOLL-INTERACTING PROTEIN"/>
    <property type="match status" value="1"/>
</dbReference>
<evidence type="ECO:0000256" key="5">
    <source>
        <dbReference type="ARBA" id="ARBA00022737"/>
    </source>
</evidence>
<sequence length="317" mass="34468">MATTISTQRGEVYVGELPQDFLRITPTHHHHQHHHPHPHHQIQLDAQAAHQLQYGGAIGTVGRLSITVVQAKLAKNYGMTRMDPYCRVRLGYAVYETPTAHNGAKNPRWNKVIQCTLPPAVDSFYLEIFDERAFSMDDRIAWTHVSIPEGVREGSTADEWFTLSGRQGDDKEGMINLVMSFSSFPAGMMTQPVVLMPSVYQQGVGYVPIAGQCSATPPLTRPSGSHLEPIVLLWTHPHVLGGLVACVSGAAPVFNQQGGGGAAPPPPAAAACSEADLKALQDMFPNLERDVVRSVLEAQQGDKDAAINSLLQMAEEL</sequence>
<dbReference type="GO" id="GO:0031624">
    <property type="term" value="F:ubiquitin conjugating enzyme binding"/>
    <property type="evidence" value="ECO:0007669"/>
    <property type="project" value="TreeGrafter"/>
</dbReference>
<dbReference type="GO" id="GO:0006954">
    <property type="term" value="P:inflammatory response"/>
    <property type="evidence" value="ECO:0007669"/>
    <property type="project" value="UniProtKB-KW"/>
</dbReference>
<name>A0A3Q2YSL7_HIPCM</name>
<evidence type="ECO:0000259" key="10">
    <source>
        <dbReference type="PROSITE" id="PS51140"/>
    </source>
</evidence>
<dbReference type="CDD" id="cd14363">
    <property type="entry name" value="CUE_TOLIP"/>
    <property type="match status" value="1"/>
</dbReference>
<dbReference type="GO" id="GO:0005737">
    <property type="term" value="C:cytoplasm"/>
    <property type="evidence" value="ECO:0007669"/>
    <property type="project" value="UniProtKB-SubCell"/>
</dbReference>
<evidence type="ECO:0000313" key="11">
    <source>
        <dbReference type="Ensembl" id="ENSHCOP00000020888.1"/>
    </source>
</evidence>
<dbReference type="FunFam" id="2.60.40.150:FF:000055">
    <property type="entry name" value="Toll-interacting protein-like Protein"/>
    <property type="match status" value="1"/>
</dbReference>
<dbReference type="Ensembl" id="ENSHCOT00000005031.1">
    <property type="protein sequence ID" value="ENSHCOP00000020888.1"/>
    <property type="gene ID" value="ENSHCOG00000007329.1"/>
</dbReference>
<dbReference type="Pfam" id="PF02845">
    <property type="entry name" value="CUE"/>
    <property type="match status" value="1"/>
</dbReference>
<protein>
    <submittedName>
        <fullName evidence="11">Toll interacting protein</fullName>
    </submittedName>
</protein>
<dbReference type="InterPro" id="IPR037301">
    <property type="entry name" value="Tollip_C2"/>
</dbReference>
<dbReference type="PROSITE" id="PS51140">
    <property type="entry name" value="CUE"/>
    <property type="match status" value="1"/>
</dbReference>
<evidence type="ECO:0000259" key="9">
    <source>
        <dbReference type="PROSITE" id="PS50004"/>
    </source>
</evidence>
<dbReference type="SUPFAM" id="SSF49562">
    <property type="entry name" value="C2 domain (Calcium/lipid-binding domain, CaLB)"/>
    <property type="match status" value="1"/>
</dbReference>
<evidence type="ECO:0000256" key="6">
    <source>
        <dbReference type="ARBA" id="ARBA00022859"/>
    </source>
</evidence>
<keyword evidence="12" id="KW-1185">Reference proteome</keyword>
<dbReference type="CDD" id="cd04016">
    <property type="entry name" value="C2_Tollip"/>
    <property type="match status" value="1"/>
</dbReference>
<feature type="domain" description="CUE" evidence="10">
    <location>
        <begin position="272"/>
        <end position="315"/>
    </location>
</feature>
<evidence type="ECO:0000313" key="12">
    <source>
        <dbReference type="Proteomes" id="UP000264820"/>
    </source>
</evidence>
<dbReference type="GO" id="GO:0006511">
    <property type="term" value="P:ubiquitin-dependent protein catabolic process"/>
    <property type="evidence" value="ECO:0007669"/>
    <property type="project" value="TreeGrafter"/>
</dbReference>
<keyword evidence="8" id="KW-0395">Inflammatory response</keyword>
<accession>A0A3Q2YSL7</accession>
<dbReference type="PANTHER" id="PTHR16461">
    <property type="entry name" value="TOLL-INTERACTING PROTEIN"/>
    <property type="match status" value="1"/>
</dbReference>
<dbReference type="InterPro" id="IPR041799">
    <property type="entry name" value="TOLIP_CUE"/>
</dbReference>
<dbReference type="Gene3D" id="1.10.8.10">
    <property type="entry name" value="DNA helicase RuvA subunit, C-terminal domain"/>
    <property type="match status" value="1"/>
</dbReference>
<dbReference type="STRING" id="109280.ENSHCOP00000020888"/>
<evidence type="ECO:0000256" key="1">
    <source>
        <dbReference type="ARBA" id="ARBA00004496"/>
    </source>
</evidence>
<dbReference type="InterPro" id="IPR035892">
    <property type="entry name" value="C2_domain_sf"/>
</dbReference>
<comment type="similarity">
    <text evidence="2">Belongs to the tollip family.</text>
</comment>
<dbReference type="Gene3D" id="2.60.40.150">
    <property type="entry name" value="C2 domain"/>
    <property type="match status" value="1"/>
</dbReference>